<gene>
    <name evidence="12" type="ORF">PGLA2088_LOCUS44308</name>
</gene>
<feature type="compositionally biased region" description="Polar residues" evidence="10">
    <location>
        <begin position="416"/>
        <end position="429"/>
    </location>
</feature>
<evidence type="ECO:0000256" key="9">
    <source>
        <dbReference type="ARBA" id="ARBA00023326"/>
    </source>
</evidence>
<evidence type="ECO:0000256" key="10">
    <source>
        <dbReference type="SAM" id="MobiDB-lite"/>
    </source>
</evidence>
<evidence type="ECO:0000256" key="4">
    <source>
        <dbReference type="ARBA" id="ARBA00022801"/>
    </source>
</evidence>
<dbReference type="PRINTS" id="PR00734">
    <property type="entry name" value="GLHYDRLASE7"/>
</dbReference>
<evidence type="ECO:0000313" key="13">
    <source>
        <dbReference type="Proteomes" id="UP000626109"/>
    </source>
</evidence>
<accession>A0A813L9J8</accession>
<comment type="caution">
    <text evidence="12">The sequence shown here is derived from an EMBL/GenBank/DDBJ whole genome shotgun (WGS) entry which is preliminary data.</text>
</comment>
<dbReference type="PANTHER" id="PTHR33753">
    <property type="entry name" value="1,4-BETA-D-GLUCAN CELLOBIOHYDROLASE B"/>
    <property type="match status" value="1"/>
</dbReference>
<protein>
    <recommendedName>
        <fullName evidence="3">cellulase</fullName>
        <ecNumber evidence="3">3.2.1.4</ecNumber>
    </recommendedName>
</protein>
<dbReference type="EMBL" id="CAJNNW010035139">
    <property type="protein sequence ID" value="CAE8725890.1"/>
    <property type="molecule type" value="Genomic_DNA"/>
</dbReference>
<evidence type="ECO:0000256" key="11">
    <source>
        <dbReference type="SAM" id="SignalP"/>
    </source>
</evidence>
<name>A0A813L9J8_POLGL</name>
<dbReference type="AlphaFoldDB" id="A0A813L9J8"/>
<evidence type="ECO:0000256" key="8">
    <source>
        <dbReference type="ARBA" id="ARBA00023295"/>
    </source>
</evidence>
<evidence type="ECO:0000256" key="5">
    <source>
        <dbReference type="ARBA" id="ARBA00023001"/>
    </source>
</evidence>
<sequence>MGSFRAFASLCCSLALLQPGGQAQQAGTVSPEESPAISLQHCSKERGCEQEQAALVLDANWRWVHNVGGDTNCYDNGRWNEAFCPDTETCKRNCAMEGVSAENYKTSYGVETVPDGVELKFLSPGGNVGSRLYVTDGHDAYKMFKLLNREFTLDVDVSTLACGLNGAVYFVEMDEMGGKGKAAGNAAGANKQATAFTPHPCSTTGPVRCTGIDCGIGDGELDRYKGLCDKDGCDSNAYRLGAKSYYGDGPQFQVDSSKPMTVVTQFLTSNGADDGDLVEIRRLYLQDGKLIANAVVNSSAIPSMSELGGEDSITDAQDSITDGLCDAQKRAFGNVNSHQAKGGLRSMGEALRRGMVSSLSLWDDSATQMRWLDSNYPVGADPGRPEWHAGPATDSPAARTTSGSTTPTPTSGTRALSTARSEPPSQSPQAVAKHTCVAASIPKSDQLVAKHTFVATSIPKSDSRVVKHMVPVRGDTFGRAIESANTDLDQLDGPEDMQFFQFVTYTVSLV</sequence>
<evidence type="ECO:0000256" key="1">
    <source>
        <dbReference type="ARBA" id="ARBA00000966"/>
    </source>
</evidence>
<keyword evidence="5" id="KW-0136">Cellulose degradation</keyword>
<keyword evidence="4" id="KW-0378">Hydrolase</keyword>
<dbReference type="InterPro" id="IPR013320">
    <property type="entry name" value="ConA-like_dom_sf"/>
</dbReference>
<dbReference type="EC" id="3.2.1.4" evidence="3"/>
<dbReference type="SUPFAM" id="SSF49899">
    <property type="entry name" value="Concanavalin A-like lectins/glucanases"/>
    <property type="match status" value="1"/>
</dbReference>
<reference evidence="12" key="1">
    <citation type="submission" date="2021-02" db="EMBL/GenBank/DDBJ databases">
        <authorList>
            <person name="Dougan E. K."/>
            <person name="Rhodes N."/>
            <person name="Thang M."/>
            <person name="Chan C."/>
        </authorList>
    </citation>
    <scope>NUCLEOTIDE SEQUENCE</scope>
</reference>
<evidence type="ECO:0000256" key="2">
    <source>
        <dbReference type="ARBA" id="ARBA00006044"/>
    </source>
</evidence>
<keyword evidence="8" id="KW-0326">Glycosidase</keyword>
<dbReference type="InterPro" id="IPR001722">
    <property type="entry name" value="Glyco_hydro_7"/>
</dbReference>
<evidence type="ECO:0000256" key="7">
    <source>
        <dbReference type="ARBA" id="ARBA00023277"/>
    </source>
</evidence>
<keyword evidence="9" id="KW-0624">Polysaccharide degradation</keyword>
<keyword evidence="11" id="KW-0732">Signal</keyword>
<feature type="signal peptide" evidence="11">
    <location>
        <begin position="1"/>
        <end position="23"/>
    </location>
</feature>
<dbReference type="Proteomes" id="UP000626109">
    <property type="component" value="Unassembled WGS sequence"/>
</dbReference>
<keyword evidence="7" id="KW-0119">Carbohydrate metabolism</keyword>
<dbReference type="InterPro" id="IPR037019">
    <property type="entry name" value="Glyco_hydro_7_sf"/>
</dbReference>
<comment type="catalytic activity">
    <reaction evidence="1">
        <text>Endohydrolysis of (1-&gt;4)-beta-D-glucosidic linkages in cellulose, lichenin and cereal beta-D-glucans.</text>
        <dbReference type="EC" id="3.2.1.4"/>
    </reaction>
</comment>
<evidence type="ECO:0000313" key="12">
    <source>
        <dbReference type="EMBL" id="CAE8725890.1"/>
    </source>
</evidence>
<feature type="chain" id="PRO_5032393294" description="cellulase" evidence="11">
    <location>
        <begin position="24"/>
        <end position="510"/>
    </location>
</feature>
<comment type="similarity">
    <text evidence="2">Belongs to the glycosyl hydrolase 7 (cellulase C) family.</text>
</comment>
<feature type="compositionally biased region" description="Low complexity" evidence="10">
    <location>
        <begin position="395"/>
        <end position="415"/>
    </location>
</feature>
<evidence type="ECO:0000256" key="6">
    <source>
        <dbReference type="ARBA" id="ARBA00023180"/>
    </source>
</evidence>
<dbReference type="Gene3D" id="2.70.100.10">
    <property type="entry name" value="Glycoside hydrolase, family 7, domain"/>
    <property type="match status" value="2"/>
</dbReference>
<keyword evidence="6" id="KW-0325">Glycoprotein</keyword>
<evidence type="ECO:0000256" key="3">
    <source>
        <dbReference type="ARBA" id="ARBA00012601"/>
    </source>
</evidence>
<feature type="region of interest" description="Disordered" evidence="10">
    <location>
        <begin position="381"/>
        <end position="434"/>
    </location>
</feature>
<dbReference type="GO" id="GO:0030245">
    <property type="term" value="P:cellulose catabolic process"/>
    <property type="evidence" value="ECO:0007669"/>
    <property type="project" value="UniProtKB-KW"/>
</dbReference>
<dbReference type="PANTHER" id="PTHR33753:SF1">
    <property type="entry name" value="ENDO-BETA-1,4-GLUCANASE CELB"/>
    <property type="match status" value="1"/>
</dbReference>
<organism evidence="12 13">
    <name type="scientific">Polarella glacialis</name>
    <name type="common">Dinoflagellate</name>
    <dbReference type="NCBI Taxonomy" id="89957"/>
    <lineage>
        <taxon>Eukaryota</taxon>
        <taxon>Sar</taxon>
        <taxon>Alveolata</taxon>
        <taxon>Dinophyceae</taxon>
        <taxon>Suessiales</taxon>
        <taxon>Suessiaceae</taxon>
        <taxon>Polarella</taxon>
    </lineage>
</organism>
<dbReference type="GO" id="GO:0008810">
    <property type="term" value="F:cellulase activity"/>
    <property type="evidence" value="ECO:0007669"/>
    <property type="project" value="UniProtKB-EC"/>
</dbReference>
<dbReference type="Pfam" id="PF00840">
    <property type="entry name" value="Glyco_hydro_7"/>
    <property type="match status" value="1"/>
</dbReference>
<proteinExistence type="inferred from homology"/>